<sequence>MNGRVVFRAVFLVGFCWFLLFSTTIHARLTVPSIPSFGGFKSQGRITRKDGSTLNYVSKRRVPNGPDPIHNRRTRNTGQPPNRA</sequence>
<dbReference type="PANTHER" id="PTHR34277:SF2">
    <property type="entry name" value="CLAVATA3_ESR (CLE)-RELATED PROTEIN 26"/>
    <property type="match status" value="1"/>
</dbReference>
<dbReference type="PANTHER" id="PTHR34277">
    <property type="entry name" value="CLAVATA3/ESR (CLE)-RELATED PROTEIN 26"/>
    <property type="match status" value="1"/>
</dbReference>
<dbReference type="Proteomes" id="UP000326396">
    <property type="component" value="Linkage Group LG5"/>
</dbReference>
<evidence type="ECO:0000256" key="2">
    <source>
        <dbReference type="SAM" id="SignalP"/>
    </source>
</evidence>
<protein>
    <submittedName>
        <fullName evidence="4">Uncharacterized protein</fullName>
    </submittedName>
</protein>
<comment type="caution">
    <text evidence="4">The sequence shown here is derived from an EMBL/GenBank/DDBJ whole genome shotgun (WGS) entry which is preliminary data.</text>
</comment>
<dbReference type="EMBL" id="SZYD01000015">
    <property type="protein sequence ID" value="KAD3641038.1"/>
    <property type="molecule type" value="Genomic_DNA"/>
</dbReference>
<name>A0A5N6MM56_9ASTR</name>
<keyword evidence="5" id="KW-1185">Reference proteome</keyword>
<dbReference type="EMBL" id="SZYD01000015">
    <property type="protein sequence ID" value="KAD3641079.1"/>
    <property type="molecule type" value="Genomic_DNA"/>
</dbReference>
<reference evidence="4 5" key="1">
    <citation type="submission" date="2019-05" db="EMBL/GenBank/DDBJ databases">
        <title>Mikania micrantha, genome provides insights into the molecular mechanism of rapid growth.</title>
        <authorList>
            <person name="Liu B."/>
        </authorList>
    </citation>
    <scope>NUCLEOTIDE SEQUENCE [LARGE SCALE GENOMIC DNA]</scope>
    <source>
        <strain evidence="4">NLD-2019</strain>
        <tissue evidence="4">Leaf</tissue>
    </source>
</reference>
<proteinExistence type="predicted"/>
<accession>A0A5N6MM56</accession>
<dbReference type="AlphaFoldDB" id="A0A5N6MM56"/>
<evidence type="ECO:0000313" key="3">
    <source>
        <dbReference type="EMBL" id="KAD3641038.1"/>
    </source>
</evidence>
<feature type="signal peptide" evidence="2">
    <location>
        <begin position="1"/>
        <end position="27"/>
    </location>
</feature>
<dbReference type="InterPro" id="IPR039316">
    <property type="entry name" value="CLE25/26"/>
</dbReference>
<organism evidence="4 5">
    <name type="scientific">Mikania micrantha</name>
    <name type="common">bitter vine</name>
    <dbReference type="NCBI Taxonomy" id="192012"/>
    <lineage>
        <taxon>Eukaryota</taxon>
        <taxon>Viridiplantae</taxon>
        <taxon>Streptophyta</taxon>
        <taxon>Embryophyta</taxon>
        <taxon>Tracheophyta</taxon>
        <taxon>Spermatophyta</taxon>
        <taxon>Magnoliopsida</taxon>
        <taxon>eudicotyledons</taxon>
        <taxon>Gunneridae</taxon>
        <taxon>Pentapetalae</taxon>
        <taxon>asterids</taxon>
        <taxon>campanulids</taxon>
        <taxon>Asterales</taxon>
        <taxon>Asteraceae</taxon>
        <taxon>Asteroideae</taxon>
        <taxon>Heliantheae alliance</taxon>
        <taxon>Eupatorieae</taxon>
        <taxon>Mikania</taxon>
    </lineage>
</organism>
<evidence type="ECO:0000313" key="5">
    <source>
        <dbReference type="Proteomes" id="UP000326396"/>
    </source>
</evidence>
<dbReference type="OrthoDB" id="1910203at2759"/>
<keyword evidence="2" id="KW-0732">Signal</keyword>
<feature type="chain" id="PRO_5036148346" evidence="2">
    <location>
        <begin position="28"/>
        <end position="84"/>
    </location>
</feature>
<gene>
    <name evidence="3" type="ORF">E3N88_30261</name>
    <name evidence="4" type="ORF">E3N88_30302</name>
</gene>
<feature type="region of interest" description="Disordered" evidence="1">
    <location>
        <begin position="51"/>
        <end position="84"/>
    </location>
</feature>
<evidence type="ECO:0000256" key="1">
    <source>
        <dbReference type="SAM" id="MobiDB-lite"/>
    </source>
</evidence>
<evidence type="ECO:0000313" key="4">
    <source>
        <dbReference type="EMBL" id="KAD3641079.1"/>
    </source>
</evidence>